<sequence>MKTRMTPYTGLFRLYDGGTPADIIFTDARPPSSRPLGDDTAAPECFWVLLRKALADGGGISRRPSVSVMASGRFGQIWKVAEGWV</sequence>
<dbReference type="PaxDb" id="882-DVU_2346"/>
<proteinExistence type="predicted"/>
<evidence type="ECO:0000313" key="2">
    <source>
        <dbReference type="Proteomes" id="UP000002194"/>
    </source>
</evidence>
<organism evidence="1 2">
    <name type="scientific">Nitratidesulfovibrio vulgaris (strain ATCC 29579 / DSM 644 / CCUG 34227 / NCIMB 8303 / VKM B-1760 / Hildenborough)</name>
    <name type="common">Desulfovibrio vulgaris</name>
    <dbReference type="NCBI Taxonomy" id="882"/>
    <lineage>
        <taxon>Bacteria</taxon>
        <taxon>Pseudomonadati</taxon>
        <taxon>Thermodesulfobacteriota</taxon>
        <taxon>Desulfovibrionia</taxon>
        <taxon>Desulfovibrionales</taxon>
        <taxon>Desulfovibrionaceae</taxon>
        <taxon>Nitratidesulfovibrio</taxon>
    </lineage>
</organism>
<dbReference type="KEGG" id="dvu:DVU_2346"/>
<reference evidence="1 2" key="1">
    <citation type="journal article" date="2004" name="Nat. Biotechnol.">
        <title>The genome sequence of the anaerobic, sulfate-reducing bacterium Desulfovibrio vulgaris Hildenborough.</title>
        <authorList>
            <person name="Heidelberg J.F."/>
            <person name="Seshadri R."/>
            <person name="Haveman S.A."/>
            <person name="Hemme C.L."/>
            <person name="Paulsen I.T."/>
            <person name="Kolonay J.F."/>
            <person name="Eisen J.A."/>
            <person name="Ward N."/>
            <person name="Methe B."/>
            <person name="Brinkac L.M."/>
            <person name="Daugherty S.C."/>
            <person name="Deboy R.T."/>
            <person name="Dodson R.J."/>
            <person name="Durkin A.S."/>
            <person name="Madupu R."/>
            <person name="Nelson W.C."/>
            <person name="Sullivan S.A."/>
            <person name="Fouts D."/>
            <person name="Haft D.H."/>
            <person name="Selengut J."/>
            <person name="Peterson J.D."/>
            <person name="Davidsen T.M."/>
            <person name="Zafar N."/>
            <person name="Zhou L."/>
            <person name="Radune D."/>
            <person name="Dimitrov G."/>
            <person name="Hance M."/>
            <person name="Tran K."/>
            <person name="Khouri H."/>
            <person name="Gill J."/>
            <person name="Utterback T.R."/>
            <person name="Feldblyum T.V."/>
            <person name="Wall J.D."/>
            <person name="Voordouw G."/>
            <person name="Fraser C.M."/>
        </authorList>
    </citation>
    <scope>NUCLEOTIDE SEQUENCE [LARGE SCALE GENOMIC DNA]</scope>
    <source>
        <strain evidence="2">ATCC 29579 / DSM 644 / NCIMB 8303 / VKM B-1760 / Hildenborough</strain>
    </source>
</reference>
<evidence type="ECO:0000313" key="1">
    <source>
        <dbReference type="EMBL" id="AAS96819.1"/>
    </source>
</evidence>
<name>Q729K4_NITV2</name>
<gene>
    <name evidence="1" type="ordered locus">DVU_2346</name>
</gene>
<protein>
    <submittedName>
        <fullName evidence="1">Uncharacterized protein</fullName>
    </submittedName>
</protein>
<dbReference type="HOGENOM" id="CLU_2507316_0_0_7"/>
<dbReference type="AlphaFoldDB" id="Q729K4"/>
<dbReference type="Proteomes" id="UP000002194">
    <property type="component" value="Chromosome"/>
</dbReference>
<accession>Q729K4</accession>
<dbReference type="EnsemblBacteria" id="AAS96819">
    <property type="protein sequence ID" value="AAS96819"/>
    <property type="gene ID" value="DVU_2346"/>
</dbReference>
<dbReference type="EMBL" id="AE017285">
    <property type="protein sequence ID" value="AAS96819.1"/>
    <property type="molecule type" value="Genomic_DNA"/>
</dbReference>
<keyword evidence="2" id="KW-1185">Reference proteome</keyword>